<dbReference type="InterPro" id="IPR000085">
    <property type="entry name" value="RuvA"/>
</dbReference>
<keyword evidence="10" id="KW-1185">Reference proteome</keyword>
<dbReference type="SUPFAM" id="SSF46929">
    <property type="entry name" value="DNA helicase RuvA subunit, C-terminal domain"/>
    <property type="match status" value="1"/>
</dbReference>
<dbReference type="GO" id="GO:0009379">
    <property type="term" value="C:Holliday junction helicase complex"/>
    <property type="evidence" value="ECO:0007669"/>
    <property type="project" value="InterPro"/>
</dbReference>
<feature type="domain" description="DNA helicase Holliday junction RuvA type" evidence="7">
    <location>
        <begin position="1"/>
        <end position="62"/>
    </location>
</feature>
<dbReference type="HAMAP" id="MF_00031">
    <property type="entry name" value="DNA_HJ_migration_RuvA"/>
    <property type="match status" value="1"/>
</dbReference>
<dbReference type="RefSeq" id="WP_014967207.1">
    <property type="nucleotide sequence ID" value="NC_018664.1"/>
</dbReference>
<dbReference type="Gene3D" id="1.10.150.20">
    <property type="entry name" value="5' to 3' exonuclease, C-terminal subdomain"/>
    <property type="match status" value="1"/>
</dbReference>
<dbReference type="GO" id="GO:0005524">
    <property type="term" value="F:ATP binding"/>
    <property type="evidence" value="ECO:0007669"/>
    <property type="project" value="InterPro"/>
</dbReference>
<reference evidence="9 10" key="1">
    <citation type="journal article" date="2012" name="PLoS ONE">
        <title>The purine-utilizing bacterium Clostridium acidurici 9a: a genome-guided metabolic reconsideration.</title>
        <authorList>
            <person name="Hartwich K."/>
            <person name="Poehlein A."/>
            <person name="Daniel R."/>
        </authorList>
    </citation>
    <scope>NUCLEOTIDE SEQUENCE [LARGE SCALE GENOMIC DNA]</scope>
    <source>
        <strain evidence="10">ATCC 7906 / DSM 604 / BCRC 14475 / CIP 104303 / KCTC 5404 / NCIMB 10678 / 9a</strain>
    </source>
</reference>
<comment type="subcellular location">
    <subcellularLocation>
        <location evidence="6">Cytoplasm</location>
    </subcellularLocation>
</comment>
<dbReference type="InterPro" id="IPR013849">
    <property type="entry name" value="DNA_helicase_Holl-junc_RuvA_I"/>
</dbReference>
<dbReference type="Gene3D" id="1.10.8.10">
    <property type="entry name" value="DNA helicase RuvA subunit, C-terminal domain"/>
    <property type="match status" value="1"/>
</dbReference>
<proteinExistence type="inferred from homology"/>
<dbReference type="GO" id="GO:0016787">
    <property type="term" value="F:hydrolase activity"/>
    <property type="evidence" value="ECO:0007669"/>
    <property type="project" value="UniProtKB-KW"/>
</dbReference>
<organism evidence="9 10">
    <name type="scientific">Gottschalkia acidurici (strain ATCC 7906 / DSM 604 / BCRC 14475 / CIP 104303 / KCTC 5404 / NCIMB 10678 / 9a)</name>
    <name type="common">Clostridium acidurici</name>
    <dbReference type="NCBI Taxonomy" id="1128398"/>
    <lineage>
        <taxon>Bacteria</taxon>
        <taxon>Bacillati</taxon>
        <taxon>Bacillota</taxon>
        <taxon>Tissierellia</taxon>
        <taxon>Tissierellales</taxon>
        <taxon>Gottschalkiaceae</taxon>
        <taxon>Gottschalkia</taxon>
    </lineage>
</organism>
<dbReference type="InterPro" id="IPR010994">
    <property type="entry name" value="RuvA_2-like"/>
</dbReference>
<dbReference type="KEGG" id="cad:Curi_c10560"/>
<feature type="region of interest" description="Domain III" evidence="6">
    <location>
        <begin position="152"/>
        <end position="200"/>
    </location>
</feature>
<evidence type="ECO:0000256" key="5">
    <source>
        <dbReference type="ARBA" id="ARBA00023204"/>
    </source>
</evidence>
<keyword evidence="1 6" id="KW-0963">Cytoplasm</keyword>
<dbReference type="InterPro" id="IPR012340">
    <property type="entry name" value="NA-bd_OB-fold"/>
</dbReference>
<dbReference type="GO" id="GO:0005737">
    <property type="term" value="C:cytoplasm"/>
    <property type="evidence" value="ECO:0007669"/>
    <property type="project" value="UniProtKB-SubCell"/>
</dbReference>
<keyword evidence="9" id="KW-0547">Nucleotide-binding</keyword>
<dbReference type="OrthoDB" id="5293449at2"/>
<dbReference type="EMBL" id="CP003326">
    <property type="protein sequence ID" value="AFS78070.1"/>
    <property type="molecule type" value="Genomic_DNA"/>
</dbReference>
<evidence type="ECO:0000256" key="1">
    <source>
        <dbReference type="ARBA" id="ARBA00022490"/>
    </source>
</evidence>
<dbReference type="GO" id="GO:0000400">
    <property type="term" value="F:four-way junction DNA binding"/>
    <property type="evidence" value="ECO:0007669"/>
    <property type="project" value="UniProtKB-UniRule"/>
</dbReference>
<keyword evidence="2 6" id="KW-0227">DNA damage</keyword>
<dbReference type="SUPFAM" id="SSF47781">
    <property type="entry name" value="RuvA domain 2-like"/>
    <property type="match status" value="1"/>
</dbReference>
<evidence type="ECO:0000259" key="8">
    <source>
        <dbReference type="Pfam" id="PF07499"/>
    </source>
</evidence>
<dbReference type="InterPro" id="IPR036267">
    <property type="entry name" value="RuvA_C_sf"/>
</dbReference>
<comment type="domain">
    <text evidence="6">Has three domains with a flexible linker between the domains II and III and assumes an 'L' shape. Domain III is highly mobile and contacts RuvB.</text>
</comment>
<accession>K0AZD8</accession>
<keyword evidence="4 6" id="KW-0233">DNA recombination</keyword>
<dbReference type="PATRIC" id="fig|1128398.3.peg.1058"/>
<comment type="function">
    <text evidence="6">The RuvA-RuvB-RuvC complex processes Holliday junction (HJ) DNA during genetic recombination and DNA repair, while the RuvA-RuvB complex plays an important role in the rescue of blocked DNA replication forks via replication fork reversal (RFR). RuvA specifically binds to HJ cruciform DNA, conferring on it an open structure. The RuvB hexamer acts as an ATP-dependent pump, pulling dsDNA into and through the RuvAB complex. HJ branch migration allows RuvC to scan DNA until it finds its consensus sequence, where it cleaves and resolves the cruciform DNA.</text>
</comment>
<evidence type="ECO:0000313" key="10">
    <source>
        <dbReference type="Proteomes" id="UP000006094"/>
    </source>
</evidence>
<evidence type="ECO:0000256" key="2">
    <source>
        <dbReference type="ARBA" id="ARBA00022763"/>
    </source>
</evidence>
<dbReference type="InterPro" id="IPR011114">
    <property type="entry name" value="RuvA_C"/>
</dbReference>
<dbReference type="GO" id="GO:0048476">
    <property type="term" value="C:Holliday junction resolvase complex"/>
    <property type="evidence" value="ECO:0007669"/>
    <property type="project" value="UniProtKB-UniRule"/>
</dbReference>
<gene>
    <name evidence="6 9" type="primary">ruvA</name>
    <name evidence="9" type="ordered locus">Curi_c10560</name>
</gene>
<feature type="region of interest" description="Flexible linker" evidence="6">
    <location>
        <begin position="139"/>
        <end position="151"/>
    </location>
</feature>
<keyword evidence="9" id="KW-0378">Hydrolase</keyword>
<comment type="subunit">
    <text evidence="6">Homotetramer. Forms an RuvA(8)-RuvB(12)-Holliday junction (HJ) complex. HJ DNA is sandwiched between 2 RuvA tetramers; dsDNA enters through RuvA and exits via RuvB. An RuvB hexamer assembles on each DNA strand where it exits the tetramer. Each RuvB hexamer is contacted by two RuvA subunits (via domain III) on 2 adjacent RuvB subunits; this complex drives branch migration. In the full resolvosome a probable DNA-RuvA(4)-RuvB(12)-RuvC(2) complex forms which resolves the HJ.</text>
</comment>
<dbReference type="Proteomes" id="UP000006094">
    <property type="component" value="Chromosome"/>
</dbReference>
<dbReference type="NCBIfam" id="TIGR00084">
    <property type="entry name" value="ruvA"/>
    <property type="match status" value="1"/>
</dbReference>
<name>K0AZD8_GOTA9</name>
<evidence type="ECO:0000256" key="6">
    <source>
        <dbReference type="HAMAP-Rule" id="MF_00031"/>
    </source>
</evidence>
<dbReference type="Pfam" id="PF07499">
    <property type="entry name" value="RuvA_C"/>
    <property type="match status" value="1"/>
</dbReference>
<keyword evidence="3 6" id="KW-0238">DNA-binding</keyword>
<comment type="caution">
    <text evidence="6">Lacks conserved residue(s) required for the propagation of feature annotation.</text>
</comment>
<dbReference type="GO" id="GO:0006310">
    <property type="term" value="P:DNA recombination"/>
    <property type="evidence" value="ECO:0007669"/>
    <property type="project" value="UniProtKB-UniRule"/>
</dbReference>
<dbReference type="CDD" id="cd14332">
    <property type="entry name" value="UBA_RuvA_C"/>
    <property type="match status" value="1"/>
</dbReference>
<feature type="domain" description="Holliday junction DNA helicase RuvA C-terminal" evidence="8">
    <location>
        <begin position="157"/>
        <end position="199"/>
    </location>
</feature>
<keyword evidence="9" id="KW-0347">Helicase</keyword>
<evidence type="ECO:0000256" key="3">
    <source>
        <dbReference type="ARBA" id="ARBA00023125"/>
    </source>
</evidence>
<dbReference type="Pfam" id="PF14520">
    <property type="entry name" value="HHH_5"/>
    <property type="match status" value="1"/>
</dbReference>
<dbReference type="GO" id="GO:0006281">
    <property type="term" value="P:DNA repair"/>
    <property type="evidence" value="ECO:0007669"/>
    <property type="project" value="UniProtKB-UniRule"/>
</dbReference>
<dbReference type="Pfam" id="PF01330">
    <property type="entry name" value="RuvA_N"/>
    <property type="match status" value="1"/>
</dbReference>
<comment type="similarity">
    <text evidence="6">Belongs to the RuvA family.</text>
</comment>
<evidence type="ECO:0000259" key="7">
    <source>
        <dbReference type="Pfam" id="PF01330"/>
    </source>
</evidence>
<dbReference type="Gene3D" id="2.40.50.140">
    <property type="entry name" value="Nucleic acid-binding proteins"/>
    <property type="match status" value="1"/>
</dbReference>
<sequence length="200" mass="22256">MFEYIKGNIIEVGIDYLVLENNGIGYRVNTSKASAIDIGQDYQDKTIYTHLNVREDDISLYGFTSKDEIDMFRLLQTVSKIGPKVALGVLSTMTTLDIKLAIVNDDAVSLSKSPGVGKKTAERIILELKDKIHIDKNISAQNKLPLEMSFNSDNSEDEVTEALMSLGYTKSEVLGALSKVNDFEKSTEELIKLTLRELSK</sequence>
<protein>
    <recommendedName>
        <fullName evidence="6">Holliday junction branch migration complex subunit RuvA</fullName>
    </recommendedName>
</protein>
<keyword evidence="9" id="KW-0067">ATP-binding</keyword>
<keyword evidence="5 6" id="KW-0234">DNA repair</keyword>
<dbReference type="HOGENOM" id="CLU_087936_3_0_9"/>
<dbReference type="AlphaFoldDB" id="K0AZD8"/>
<dbReference type="GO" id="GO:0009378">
    <property type="term" value="F:four-way junction helicase activity"/>
    <property type="evidence" value="ECO:0007669"/>
    <property type="project" value="InterPro"/>
</dbReference>
<evidence type="ECO:0000313" key="9">
    <source>
        <dbReference type="EMBL" id="AFS78070.1"/>
    </source>
</evidence>
<evidence type="ECO:0000256" key="4">
    <source>
        <dbReference type="ARBA" id="ARBA00023172"/>
    </source>
</evidence>
<dbReference type="STRING" id="1128398.Curi_c10560"/>
<feature type="region of interest" description="Domain I" evidence="6">
    <location>
        <begin position="1"/>
        <end position="64"/>
    </location>
</feature>
<dbReference type="SUPFAM" id="SSF50249">
    <property type="entry name" value="Nucleic acid-binding proteins"/>
    <property type="match status" value="1"/>
</dbReference>
<dbReference type="eggNOG" id="COG0632">
    <property type="taxonomic scope" value="Bacteria"/>
</dbReference>